<feature type="compositionally biased region" description="Low complexity" evidence="1">
    <location>
        <begin position="281"/>
        <end position="309"/>
    </location>
</feature>
<feature type="region of interest" description="Disordered" evidence="1">
    <location>
        <begin position="281"/>
        <end position="349"/>
    </location>
</feature>
<name>A0A9W8E5X7_9FUNG</name>
<accession>A0A9W8E5X7</accession>
<comment type="caution">
    <text evidence="2">The sequence shown here is derived from an EMBL/GenBank/DDBJ whole genome shotgun (WGS) entry which is preliminary data.</text>
</comment>
<reference evidence="2" key="1">
    <citation type="submission" date="2022-07" db="EMBL/GenBank/DDBJ databases">
        <title>Phylogenomic reconstructions and comparative analyses of Kickxellomycotina fungi.</title>
        <authorList>
            <person name="Reynolds N.K."/>
            <person name="Stajich J.E."/>
            <person name="Barry K."/>
            <person name="Grigoriev I.V."/>
            <person name="Crous P."/>
            <person name="Smith M.E."/>
        </authorList>
    </citation>
    <scope>NUCLEOTIDE SEQUENCE</scope>
    <source>
        <strain evidence="2">RSA 567</strain>
    </source>
</reference>
<proteinExistence type="predicted"/>
<keyword evidence="3" id="KW-1185">Reference proteome</keyword>
<dbReference type="AlphaFoldDB" id="A0A9W8E5X7"/>
<protein>
    <submittedName>
        <fullName evidence="2">Uncharacterized protein</fullName>
    </submittedName>
</protein>
<evidence type="ECO:0000313" key="2">
    <source>
        <dbReference type="EMBL" id="KAJ1969565.1"/>
    </source>
</evidence>
<dbReference type="EMBL" id="JANBQB010001920">
    <property type="protein sequence ID" value="KAJ1969565.1"/>
    <property type="molecule type" value="Genomic_DNA"/>
</dbReference>
<dbReference type="Proteomes" id="UP001151582">
    <property type="component" value="Unassembled WGS sequence"/>
</dbReference>
<feature type="region of interest" description="Disordered" evidence="1">
    <location>
        <begin position="1"/>
        <end position="177"/>
    </location>
</feature>
<evidence type="ECO:0000313" key="3">
    <source>
        <dbReference type="Proteomes" id="UP001151582"/>
    </source>
</evidence>
<gene>
    <name evidence="2" type="ORF">H4R34_006150</name>
</gene>
<feature type="compositionally biased region" description="Polar residues" evidence="1">
    <location>
        <begin position="311"/>
        <end position="327"/>
    </location>
</feature>
<feature type="compositionally biased region" description="Low complexity" evidence="1">
    <location>
        <begin position="231"/>
        <end position="261"/>
    </location>
</feature>
<evidence type="ECO:0000256" key="1">
    <source>
        <dbReference type="SAM" id="MobiDB-lite"/>
    </source>
</evidence>
<organism evidence="2 3">
    <name type="scientific">Dimargaris verticillata</name>
    <dbReference type="NCBI Taxonomy" id="2761393"/>
    <lineage>
        <taxon>Eukaryota</taxon>
        <taxon>Fungi</taxon>
        <taxon>Fungi incertae sedis</taxon>
        <taxon>Zoopagomycota</taxon>
        <taxon>Kickxellomycotina</taxon>
        <taxon>Dimargaritomycetes</taxon>
        <taxon>Dimargaritales</taxon>
        <taxon>Dimargaritaceae</taxon>
        <taxon>Dimargaris</taxon>
    </lineage>
</organism>
<feature type="compositionally biased region" description="Polar residues" evidence="1">
    <location>
        <begin position="73"/>
        <end position="86"/>
    </location>
</feature>
<sequence length="349" mass="35748">MDHGLQAQDSPKAPTPGAMGKDTADGPWRPASPSPGEGRATANGPDPVRLAKRTSSLIVPGPSMALDYAGQSLGATTEGQLSQSDHGSPRLPTSDLPPDQPAKIPPFSSIITSDLANARSPLSAGSLSTSAWEQPPRLPLPALPRSPSRAYTKDDSRSAVIVPSAQMPPVAAHRSRPTRAEMLHAAPGTGGILPPMVDGFGHALPGSVNLGTESSRFATNGALGNHPPSPFYASPSAPSSRSQSPAPPGSLLSTTATASSTPRGNMSLEVPLASRLSTSTAVSPTAAAPHSAAPTMGSTTATGVGSGATFANPSSWFTRRNSQTAAAPTTKHKESFTNKFWKPIQTKQR</sequence>
<feature type="region of interest" description="Disordered" evidence="1">
    <location>
        <begin position="192"/>
        <end position="268"/>
    </location>
</feature>
<feature type="compositionally biased region" description="Polar residues" evidence="1">
    <location>
        <begin position="209"/>
        <end position="218"/>
    </location>
</feature>
<feature type="compositionally biased region" description="Polar residues" evidence="1">
    <location>
        <begin position="123"/>
        <end position="132"/>
    </location>
</feature>